<accession>A0A481ZDM1</accession>
<feature type="transmembrane region" description="Helical" evidence="1">
    <location>
        <begin position="100"/>
        <end position="118"/>
    </location>
</feature>
<keyword evidence="1" id="KW-0812">Transmembrane</keyword>
<gene>
    <name evidence="2" type="ORF">LCPAC406_02010</name>
</gene>
<reference evidence="2" key="1">
    <citation type="journal article" date="2019" name="MBio">
        <title>Virus Genomes from Deep Sea Sediments Expand the Ocean Megavirome and Support Independent Origins of Viral Gigantism.</title>
        <authorList>
            <person name="Backstrom D."/>
            <person name="Yutin N."/>
            <person name="Jorgensen S.L."/>
            <person name="Dharamshi J."/>
            <person name="Homa F."/>
            <person name="Zaremba-Niedwiedzka K."/>
            <person name="Spang A."/>
            <person name="Wolf Y.I."/>
            <person name="Koonin E.V."/>
            <person name="Ettema T.J."/>
        </authorList>
    </citation>
    <scope>NUCLEOTIDE SEQUENCE</scope>
</reference>
<keyword evidence="1" id="KW-1133">Transmembrane helix</keyword>
<proteinExistence type="predicted"/>
<evidence type="ECO:0000256" key="1">
    <source>
        <dbReference type="SAM" id="Phobius"/>
    </source>
</evidence>
<protein>
    <submittedName>
        <fullName evidence="2">Uncharacterized protein</fullName>
    </submittedName>
</protein>
<organism evidence="2">
    <name type="scientific">Pithovirus LCPAC406</name>
    <dbReference type="NCBI Taxonomy" id="2506599"/>
    <lineage>
        <taxon>Viruses</taxon>
        <taxon>Pithoviruses</taxon>
    </lineage>
</organism>
<keyword evidence="1" id="KW-0472">Membrane</keyword>
<dbReference type="EMBL" id="MK500606">
    <property type="protein sequence ID" value="QBK93887.1"/>
    <property type="molecule type" value="Genomic_DNA"/>
</dbReference>
<sequence length="248" mass="28198">MTNVIDPTRNGIKYFMMLSGVSNTGFDIAIPGFNIDDINKLPCSDKILKVLNLARSVVSLEKEGGYIHSTGTNRSQRMDECIKNEMSVTKIKRKLTDMNLSGLVLLLARIILGGLISYDRNMYSSFEIAMEHGRIITSSLIRSIYKHPDRAEVILGDVLNQGEREFRITVTRGRQFSTGKYINENLTYTPLFPKIELLSFESSTFLHQVKTAFYGQYTCLEDINVTDDVERKDADLYEMLDVLSQRTL</sequence>
<name>A0A481ZDM1_9VIRU</name>
<evidence type="ECO:0000313" key="2">
    <source>
        <dbReference type="EMBL" id="QBK93887.1"/>
    </source>
</evidence>